<evidence type="ECO:0000256" key="3">
    <source>
        <dbReference type="ARBA" id="ARBA00023163"/>
    </source>
</evidence>
<dbReference type="SUPFAM" id="SSF46689">
    <property type="entry name" value="Homeodomain-like"/>
    <property type="match status" value="1"/>
</dbReference>
<dbReference type="PROSITE" id="PS01124">
    <property type="entry name" value="HTH_ARAC_FAMILY_2"/>
    <property type="match status" value="1"/>
</dbReference>
<dbReference type="OrthoDB" id="2666928at2"/>
<evidence type="ECO:0000259" key="4">
    <source>
        <dbReference type="PROSITE" id="PS01124"/>
    </source>
</evidence>
<dbReference type="Gene3D" id="1.10.10.60">
    <property type="entry name" value="Homeodomain-like"/>
    <property type="match status" value="2"/>
</dbReference>
<dbReference type="PANTHER" id="PTHR43280">
    <property type="entry name" value="ARAC-FAMILY TRANSCRIPTIONAL REGULATOR"/>
    <property type="match status" value="1"/>
</dbReference>
<gene>
    <name evidence="5" type="ORF">BWK62_15160</name>
</gene>
<dbReference type="Proteomes" id="UP000198034">
    <property type="component" value="Unassembled WGS sequence"/>
</dbReference>
<keyword evidence="2" id="KW-0238">DNA-binding</keyword>
<feature type="domain" description="HTH araC/xylS-type" evidence="4">
    <location>
        <begin position="174"/>
        <end position="272"/>
    </location>
</feature>
<keyword evidence="3" id="KW-0804">Transcription</keyword>
<name>A0A2D0AHH4_9FLAO</name>
<dbReference type="InterPro" id="IPR009057">
    <property type="entry name" value="Homeodomain-like_sf"/>
</dbReference>
<reference evidence="5 6" key="1">
    <citation type="journal article" date="2017" name="Infect. Genet. Evol.">
        <title>Comparative genome analysis of fish pathogen Flavobacterium columnare reveals extensive sequence diversity within the species.</title>
        <authorList>
            <person name="Kayansamruaj P."/>
            <person name="Dong H.T."/>
            <person name="Hirono I."/>
            <person name="Kondo H."/>
            <person name="Senapin S."/>
            <person name="Rodkhum C."/>
        </authorList>
    </citation>
    <scope>NUCLEOTIDE SEQUENCE [LARGE SCALE GENOMIC DNA]</scope>
    <source>
        <strain evidence="5 6">1214</strain>
    </source>
</reference>
<dbReference type="Pfam" id="PF12833">
    <property type="entry name" value="HTH_18"/>
    <property type="match status" value="1"/>
</dbReference>
<dbReference type="GO" id="GO:0003700">
    <property type="term" value="F:DNA-binding transcription factor activity"/>
    <property type="evidence" value="ECO:0007669"/>
    <property type="project" value="InterPro"/>
</dbReference>
<dbReference type="PANTHER" id="PTHR43280:SF32">
    <property type="entry name" value="TRANSCRIPTIONAL REGULATORY PROTEIN"/>
    <property type="match status" value="1"/>
</dbReference>
<dbReference type="SMART" id="SM00342">
    <property type="entry name" value="HTH_ARAC"/>
    <property type="match status" value="1"/>
</dbReference>
<evidence type="ECO:0000313" key="6">
    <source>
        <dbReference type="Proteomes" id="UP000198034"/>
    </source>
</evidence>
<dbReference type="InterPro" id="IPR018060">
    <property type="entry name" value="HTH_AraC"/>
</dbReference>
<accession>A0A2D0AHH4</accession>
<sequence length="277" mass="32672">MIFNGILDEYLFVSEIVPERKYMFNKDLKTSLTILWNTGSKFDLTIDNIPYEINTNCFVFLTSFHKINEFDFEKLRVIQFNQPFYCIENHDSDVGCKGLLFFGASSVPKIAVEENASAFDLLWKIFEMEIDQHDQYTLEMLKSLLKRFLILCVRVYKKQNFSLKEDSKTIGLIREFNFLVEKHYKQHTTVAAYADMLFKTPKTLSNLFKKHIDKTPLEIINNRRLLEAKRLLNYTHLPIQEIADELSFNDIQSFSNFFKKQTNLSPTEFRNTTANMN</sequence>
<organism evidence="5 6">
    <name type="scientific">Flavobacterium columnare</name>
    <dbReference type="NCBI Taxonomy" id="996"/>
    <lineage>
        <taxon>Bacteria</taxon>
        <taxon>Pseudomonadati</taxon>
        <taxon>Bacteroidota</taxon>
        <taxon>Flavobacteriia</taxon>
        <taxon>Flavobacteriales</taxon>
        <taxon>Flavobacteriaceae</taxon>
        <taxon>Flavobacterium</taxon>
    </lineage>
</organism>
<evidence type="ECO:0000313" key="5">
    <source>
        <dbReference type="EMBL" id="OWP74052.1"/>
    </source>
</evidence>
<dbReference type="GO" id="GO:0043565">
    <property type="term" value="F:sequence-specific DNA binding"/>
    <property type="evidence" value="ECO:0007669"/>
    <property type="project" value="InterPro"/>
</dbReference>
<protein>
    <recommendedName>
        <fullName evidence="4">HTH araC/xylS-type domain-containing protein</fullName>
    </recommendedName>
</protein>
<comment type="caution">
    <text evidence="5">The sequence shown here is derived from an EMBL/GenBank/DDBJ whole genome shotgun (WGS) entry which is preliminary data.</text>
</comment>
<keyword evidence="1" id="KW-0805">Transcription regulation</keyword>
<evidence type="ECO:0000256" key="2">
    <source>
        <dbReference type="ARBA" id="ARBA00023125"/>
    </source>
</evidence>
<evidence type="ECO:0000256" key="1">
    <source>
        <dbReference type="ARBA" id="ARBA00023015"/>
    </source>
</evidence>
<dbReference type="EMBL" id="MTCY01000108">
    <property type="protein sequence ID" value="OWP74052.1"/>
    <property type="molecule type" value="Genomic_DNA"/>
</dbReference>
<dbReference type="AlphaFoldDB" id="A0A2D0AHH4"/>
<proteinExistence type="predicted"/>